<gene>
    <name evidence="2" type="primary">RGD1566388_predicted</name>
    <name evidence="2" type="ORF">rCG_25245</name>
</gene>
<organism evidence="2 3">
    <name type="scientific">Rattus norvegicus</name>
    <name type="common">Rat</name>
    <dbReference type="NCBI Taxonomy" id="10116"/>
    <lineage>
        <taxon>Eukaryota</taxon>
        <taxon>Metazoa</taxon>
        <taxon>Chordata</taxon>
        <taxon>Craniata</taxon>
        <taxon>Vertebrata</taxon>
        <taxon>Euteleostomi</taxon>
        <taxon>Mammalia</taxon>
        <taxon>Eutheria</taxon>
        <taxon>Euarchontoglires</taxon>
        <taxon>Glires</taxon>
        <taxon>Rodentia</taxon>
        <taxon>Myomorpha</taxon>
        <taxon>Muroidea</taxon>
        <taxon>Muridae</taxon>
        <taxon>Murinae</taxon>
        <taxon>Rattus</taxon>
    </lineage>
</organism>
<sequence length="173" mass="18607">MLPRRAASTARNTCATTVSARTSAYASPRTTTSSAARRGLRPPPRRSSWGSGRPSQARPSPSSRCSRSASASANTTTTRYYICTATPAPCPSAESAHWAAMAATASPTSRTPYRTHGHSPSSCWPTPSRAARPFRSVTYLSLTQAFWSLLKDMWKVGVGRCASWGHGLETRRS</sequence>
<dbReference type="AlphaFoldDB" id="A6I3N9"/>
<evidence type="ECO:0000256" key="1">
    <source>
        <dbReference type="SAM" id="MobiDB-lite"/>
    </source>
</evidence>
<evidence type="ECO:0000313" key="3">
    <source>
        <dbReference type="Proteomes" id="UP000234681"/>
    </source>
</evidence>
<accession>A6I3N9</accession>
<feature type="compositionally biased region" description="Low complexity" evidence="1">
    <location>
        <begin position="46"/>
        <end position="71"/>
    </location>
</feature>
<protein>
    <submittedName>
        <fullName evidence="2">Similar to abnormal cell LINeage LIN-41, heterochronic gene (Lin41) (Predicted), isoform CRA_a</fullName>
    </submittedName>
</protein>
<name>A6I3N9_RAT</name>
<dbReference type="EMBL" id="CH473954">
    <property type="protein sequence ID" value="EDL76988.1"/>
    <property type="molecule type" value="Genomic_DNA"/>
</dbReference>
<evidence type="ECO:0000313" key="2">
    <source>
        <dbReference type="EMBL" id="EDL76988.1"/>
    </source>
</evidence>
<reference evidence="2 3" key="1">
    <citation type="submission" date="2005-09" db="EMBL/GenBank/DDBJ databases">
        <authorList>
            <person name="Mural R.J."/>
            <person name="Li P.W."/>
            <person name="Adams M.D."/>
            <person name="Amanatides P.G."/>
            <person name="Baden-Tillson H."/>
            <person name="Barnstead M."/>
            <person name="Chin S.H."/>
            <person name="Dew I."/>
            <person name="Evans C.A."/>
            <person name="Ferriera S."/>
            <person name="Flanigan M."/>
            <person name="Fosler C."/>
            <person name="Glodek A."/>
            <person name="Gu Z."/>
            <person name="Holt R.A."/>
            <person name="Jennings D."/>
            <person name="Kraft C.L."/>
            <person name="Lu F."/>
            <person name="Nguyen T."/>
            <person name="Nusskern D.R."/>
            <person name="Pfannkoch C.M."/>
            <person name="Sitter C."/>
            <person name="Sutton G.G."/>
            <person name="Venter J.C."/>
            <person name="Wang Z."/>
            <person name="Woodage T."/>
            <person name="Zheng X.H."/>
            <person name="Zhong F."/>
        </authorList>
    </citation>
    <scope>NUCLEOTIDE SEQUENCE [LARGE SCALE GENOMIC DNA]</scope>
    <source>
        <strain>BN</strain>
        <strain evidence="3">Sprague-Dawley</strain>
    </source>
</reference>
<proteinExistence type="predicted"/>
<feature type="region of interest" description="Disordered" evidence="1">
    <location>
        <begin position="1"/>
        <end position="71"/>
    </location>
</feature>
<feature type="region of interest" description="Disordered" evidence="1">
    <location>
        <begin position="108"/>
        <end position="127"/>
    </location>
</feature>
<feature type="compositionally biased region" description="Polar residues" evidence="1">
    <location>
        <begin position="9"/>
        <end position="32"/>
    </location>
</feature>
<dbReference type="Proteomes" id="UP000234681">
    <property type="component" value="Chromosome 8"/>
</dbReference>